<reference evidence="1 2" key="1">
    <citation type="submission" date="2019-03" db="EMBL/GenBank/DDBJ databases">
        <title>Genomic Encyclopedia of Archaeal and Bacterial Type Strains, Phase II (KMG-II): from individual species to whole genera.</title>
        <authorList>
            <person name="Goeker M."/>
        </authorList>
    </citation>
    <scope>NUCLEOTIDE SEQUENCE [LARGE SCALE GENOMIC DNA]</scope>
    <source>
        <strain evidence="1 2">DSM 15388</strain>
    </source>
</reference>
<dbReference type="RefSeq" id="WP_165901813.1">
    <property type="nucleotide sequence ID" value="NZ_SLZR01000003.1"/>
</dbReference>
<gene>
    <name evidence="1" type="ORF">BCF53_103186</name>
</gene>
<evidence type="ECO:0000313" key="2">
    <source>
        <dbReference type="Proteomes" id="UP000295793"/>
    </source>
</evidence>
<protein>
    <submittedName>
        <fullName evidence="1">Uncharacterized protein</fullName>
    </submittedName>
</protein>
<organism evidence="1 2">
    <name type="scientific">Reinekea marinisedimentorum</name>
    <dbReference type="NCBI Taxonomy" id="230495"/>
    <lineage>
        <taxon>Bacteria</taxon>
        <taxon>Pseudomonadati</taxon>
        <taxon>Pseudomonadota</taxon>
        <taxon>Gammaproteobacteria</taxon>
        <taxon>Oceanospirillales</taxon>
        <taxon>Saccharospirillaceae</taxon>
        <taxon>Reinekea</taxon>
    </lineage>
</organism>
<sequence>MNVLVKQNSRGRINNPFTEMQKYRIETMSHLWEGYFRYQVGKYFVFSIDVQGYQEFMFRYDELEYAFIHELDSETGAFIPMFLLDKTNRIRNL</sequence>
<dbReference type="AlphaFoldDB" id="A0A4R3ID10"/>
<name>A0A4R3ID10_9GAMM</name>
<comment type="caution">
    <text evidence="1">The sequence shown here is derived from an EMBL/GenBank/DDBJ whole genome shotgun (WGS) entry which is preliminary data.</text>
</comment>
<keyword evidence="2" id="KW-1185">Reference proteome</keyword>
<dbReference type="Proteomes" id="UP000295793">
    <property type="component" value="Unassembled WGS sequence"/>
</dbReference>
<evidence type="ECO:0000313" key="1">
    <source>
        <dbReference type="EMBL" id="TCS42525.1"/>
    </source>
</evidence>
<proteinExistence type="predicted"/>
<dbReference type="EMBL" id="SLZR01000003">
    <property type="protein sequence ID" value="TCS42525.1"/>
    <property type="molecule type" value="Genomic_DNA"/>
</dbReference>
<accession>A0A4R3ID10</accession>